<dbReference type="InterPro" id="IPR002509">
    <property type="entry name" value="NODB_dom"/>
</dbReference>
<evidence type="ECO:0000256" key="1">
    <source>
        <dbReference type="ARBA" id="ARBA00004613"/>
    </source>
</evidence>
<comment type="subcellular location">
    <subcellularLocation>
        <location evidence="1">Secreted</location>
    </subcellularLocation>
</comment>
<proteinExistence type="predicted"/>
<dbReference type="AlphaFoldDB" id="A0A430AKH8"/>
<gene>
    <name evidence="5" type="ORF">CBF30_05125</name>
</gene>
<protein>
    <recommendedName>
        <fullName evidence="4">NodB homology domain-containing protein</fullName>
    </recommendedName>
</protein>
<dbReference type="PANTHER" id="PTHR34216">
    <property type="match status" value="1"/>
</dbReference>
<keyword evidence="6" id="KW-1185">Reference proteome</keyword>
<evidence type="ECO:0000313" key="5">
    <source>
        <dbReference type="EMBL" id="RSU08611.1"/>
    </source>
</evidence>
<evidence type="ECO:0000256" key="3">
    <source>
        <dbReference type="SAM" id="Phobius"/>
    </source>
</evidence>
<keyword evidence="3" id="KW-0812">Transmembrane</keyword>
<evidence type="ECO:0000256" key="2">
    <source>
        <dbReference type="ARBA" id="ARBA00022729"/>
    </source>
</evidence>
<keyword evidence="3" id="KW-1133">Transmembrane helix</keyword>
<feature type="domain" description="NodB homology" evidence="4">
    <location>
        <begin position="125"/>
        <end position="297"/>
    </location>
</feature>
<evidence type="ECO:0000313" key="6">
    <source>
        <dbReference type="Proteomes" id="UP000288669"/>
    </source>
</evidence>
<dbReference type="GO" id="GO:0005576">
    <property type="term" value="C:extracellular region"/>
    <property type="evidence" value="ECO:0007669"/>
    <property type="project" value="UniProtKB-SubCell"/>
</dbReference>
<keyword evidence="2" id="KW-0732">Signal</keyword>
<organism evidence="5 6">
    <name type="scientific">Vagococcus entomophilus</name>
    <dbReference type="NCBI Taxonomy" id="1160095"/>
    <lineage>
        <taxon>Bacteria</taxon>
        <taxon>Bacillati</taxon>
        <taxon>Bacillota</taxon>
        <taxon>Bacilli</taxon>
        <taxon>Lactobacillales</taxon>
        <taxon>Enterococcaceae</taxon>
        <taxon>Vagococcus</taxon>
    </lineage>
</organism>
<dbReference type="PROSITE" id="PS51677">
    <property type="entry name" value="NODB"/>
    <property type="match status" value="1"/>
</dbReference>
<comment type="caution">
    <text evidence="5">The sequence shown here is derived from an EMBL/GenBank/DDBJ whole genome shotgun (WGS) entry which is preliminary data.</text>
</comment>
<keyword evidence="3" id="KW-0472">Membrane</keyword>
<dbReference type="InterPro" id="IPR011330">
    <property type="entry name" value="Glyco_hydro/deAcase_b/a-brl"/>
</dbReference>
<evidence type="ECO:0000259" key="4">
    <source>
        <dbReference type="PROSITE" id="PS51677"/>
    </source>
</evidence>
<dbReference type="SUPFAM" id="SSF88713">
    <property type="entry name" value="Glycoside hydrolase/deacetylase"/>
    <property type="match status" value="1"/>
</dbReference>
<dbReference type="Proteomes" id="UP000288669">
    <property type="component" value="Unassembled WGS sequence"/>
</dbReference>
<reference evidence="5 6" key="1">
    <citation type="submission" date="2017-05" db="EMBL/GenBank/DDBJ databases">
        <title>Vagococcus spp. assemblies.</title>
        <authorList>
            <person name="Gulvik C.A."/>
        </authorList>
    </citation>
    <scope>NUCLEOTIDE SEQUENCE [LARGE SCALE GENOMIC DNA]</scope>
    <source>
        <strain evidence="5 6">DSM 24756</strain>
    </source>
</reference>
<dbReference type="OrthoDB" id="9778320at2"/>
<dbReference type="Pfam" id="PF01522">
    <property type="entry name" value="Polysacc_deac_1"/>
    <property type="match status" value="1"/>
</dbReference>
<dbReference type="InterPro" id="IPR051398">
    <property type="entry name" value="Polysacch_Deacetylase"/>
</dbReference>
<dbReference type="Gene3D" id="3.20.20.370">
    <property type="entry name" value="Glycoside hydrolase/deacetylase"/>
    <property type="match status" value="1"/>
</dbReference>
<sequence length="297" mass="34164">MRAKIFNCLLVFSSVICLVVLLFSVLHYTKKEVSSSKGAEKLYDTPMNFSKEDTGILILCYHRVLNENQLVKLGKTISSNSQLHSFNVEAKKFKEEMNFLKKNQIPVISINEMLERIKKNQIDKKYVVITFDDIDISIVQNAFPVLNELNFPYTTFVITGQTSQYLDGSQMANWSDIEKLAFNPLVTIGLHTDDMHYQEKNKPILSKKSSYKEFVKDYKASIKHYSEHIATQAPSLFASPYGVLQDNMADYLYQQGIQAIFSLENGVVNSDSDLKRLPRVIVTDQSWKYLSTWLLRK</sequence>
<name>A0A430AKH8_9ENTE</name>
<dbReference type="PANTHER" id="PTHR34216:SF3">
    <property type="entry name" value="POLY-BETA-1,6-N-ACETYL-D-GLUCOSAMINE N-DEACETYLASE"/>
    <property type="match status" value="1"/>
</dbReference>
<dbReference type="EMBL" id="NGJZ01000001">
    <property type="protein sequence ID" value="RSU08611.1"/>
    <property type="molecule type" value="Genomic_DNA"/>
</dbReference>
<dbReference type="GO" id="GO:0016810">
    <property type="term" value="F:hydrolase activity, acting on carbon-nitrogen (but not peptide) bonds"/>
    <property type="evidence" value="ECO:0007669"/>
    <property type="project" value="InterPro"/>
</dbReference>
<feature type="transmembrane region" description="Helical" evidence="3">
    <location>
        <begin position="7"/>
        <end position="28"/>
    </location>
</feature>
<dbReference type="GO" id="GO:0005975">
    <property type="term" value="P:carbohydrate metabolic process"/>
    <property type="evidence" value="ECO:0007669"/>
    <property type="project" value="InterPro"/>
</dbReference>
<dbReference type="RefSeq" id="WP_126823373.1">
    <property type="nucleotide sequence ID" value="NZ_JBHLWU010000001.1"/>
</dbReference>
<accession>A0A430AKH8</accession>